<dbReference type="InterPro" id="IPR036583">
    <property type="entry name" value="23S_rRNA_IVS_sf"/>
</dbReference>
<gene>
    <name evidence="1" type="ORF">FUA23_12860</name>
</gene>
<name>A0A5C7FR88_9BACT</name>
<accession>A0A5C7FR88</accession>
<dbReference type="SUPFAM" id="SSF158446">
    <property type="entry name" value="IVS-encoded protein-like"/>
    <property type="match status" value="1"/>
</dbReference>
<proteinExistence type="predicted"/>
<dbReference type="Gene3D" id="1.20.1440.60">
    <property type="entry name" value="23S rRNA-intervening sequence"/>
    <property type="match status" value="1"/>
</dbReference>
<dbReference type="NCBIfam" id="TIGR02436">
    <property type="entry name" value="four helix bundle protein"/>
    <property type="match status" value="1"/>
</dbReference>
<evidence type="ECO:0000313" key="1">
    <source>
        <dbReference type="EMBL" id="TXF88961.1"/>
    </source>
</evidence>
<dbReference type="AlphaFoldDB" id="A0A5C7FR88"/>
<dbReference type="PANTHER" id="PTHR38471:SF2">
    <property type="entry name" value="FOUR HELIX BUNDLE PROTEIN"/>
    <property type="match status" value="1"/>
</dbReference>
<dbReference type="PANTHER" id="PTHR38471">
    <property type="entry name" value="FOUR HELIX BUNDLE PROTEIN"/>
    <property type="match status" value="1"/>
</dbReference>
<reference evidence="1 2" key="1">
    <citation type="submission" date="2019-08" db="EMBL/GenBank/DDBJ databases">
        <title>Lewinella sp. strain SSH13 Genome sequencing and assembly.</title>
        <authorList>
            <person name="Kim I."/>
        </authorList>
    </citation>
    <scope>NUCLEOTIDE SEQUENCE [LARGE SCALE GENOMIC DNA]</scope>
    <source>
        <strain evidence="1 2">SSH13</strain>
    </source>
</reference>
<dbReference type="CDD" id="cd16377">
    <property type="entry name" value="23S_rRNA_IVP_like"/>
    <property type="match status" value="1"/>
</dbReference>
<comment type="caution">
    <text evidence="1">The sequence shown here is derived from an EMBL/GenBank/DDBJ whole genome shotgun (WGS) entry which is preliminary data.</text>
</comment>
<dbReference type="Pfam" id="PF05635">
    <property type="entry name" value="23S_rRNA_IVP"/>
    <property type="match status" value="1"/>
</dbReference>
<dbReference type="OrthoDB" id="9811959at2"/>
<keyword evidence="2" id="KW-1185">Reference proteome</keyword>
<dbReference type="RefSeq" id="WP_147931167.1">
    <property type="nucleotide sequence ID" value="NZ_VOXD01000018.1"/>
</dbReference>
<evidence type="ECO:0000313" key="2">
    <source>
        <dbReference type="Proteomes" id="UP000321907"/>
    </source>
</evidence>
<protein>
    <submittedName>
        <fullName evidence="1">Four helix bundle protein</fullName>
    </submittedName>
</protein>
<organism evidence="1 2">
    <name type="scientific">Neolewinella aurantiaca</name>
    <dbReference type="NCBI Taxonomy" id="2602767"/>
    <lineage>
        <taxon>Bacteria</taxon>
        <taxon>Pseudomonadati</taxon>
        <taxon>Bacteroidota</taxon>
        <taxon>Saprospiria</taxon>
        <taxon>Saprospirales</taxon>
        <taxon>Lewinellaceae</taxon>
        <taxon>Neolewinella</taxon>
    </lineage>
</organism>
<dbReference type="InterPro" id="IPR012657">
    <property type="entry name" value="23S_rRNA-intervening_sequence"/>
</dbReference>
<sequence length="123" mass="14523">MNSFTDWLAFSKGEDLAHDVFLLSKHFPKEETYSLSSQIRRSTRSVCSNLAESHAKRRYPKHFYAKLTDALGENNETLVWLRFARRCKYIDNKQYRQFEAKNAEVGKLLNYMITNPKKFGLHQ</sequence>
<dbReference type="Proteomes" id="UP000321907">
    <property type="component" value="Unassembled WGS sequence"/>
</dbReference>
<dbReference type="EMBL" id="VOXD01000018">
    <property type="protein sequence ID" value="TXF88961.1"/>
    <property type="molecule type" value="Genomic_DNA"/>
</dbReference>